<dbReference type="InterPro" id="IPR022137">
    <property type="entry name" value="Znf_prot_DUF3669"/>
</dbReference>
<comment type="caution">
    <text evidence="3">The sequence shown here is derived from an EMBL/GenBank/DDBJ whole genome shotgun (WGS) entry which is preliminary data.</text>
</comment>
<accession>A0A9P9BLI4</accession>
<organism evidence="3 4">
    <name type="scientific">Microdochium trichocladiopsis</name>
    <dbReference type="NCBI Taxonomy" id="1682393"/>
    <lineage>
        <taxon>Eukaryota</taxon>
        <taxon>Fungi</taxon>
        <taxon>Dikarya</taxon>
        <taxon>Ascomycota</taxon>
        <taxon>Pezizomycotina</taxon>
        <taxon>Sordariomycetes</taxon>
        <taxon>Xylariomycetidae</taxon>
        <taxon>Xylariales</taxon>
        <taxon>Microdochiaceae</taxon>
        <taxon>Microdochium</taxon>
    </lineage>
</organism>
<evidence type="ECO:0000256" key="1">
    <source>
        <dbReference type="SAM" id="MobiDB-lite"/>
    </source>
</evidence>
<evidence type="ECO:0000313" key="3">
    <source>
        <dbReference type="EMBL" id="KAH7028117.1"/>
    </source>
</evidence>
<feature type="compositionally biased region" description="Basic and acidic residues" evidence="1">
    <location>
        <begin position="289"/>
        <end position="309"/>
    </location>
</feature>
<dbReference type="EMBL" id="JAGTJQ010000007">
    <property type="protein sequence ID" value="KAH7028117.1"/>
    <property type="molecule type" value="Genomic_DNA"/>
</dbReference>
<dbReference type="GeneID" id="70191548"/>
<name>A0A9P9BLI4_9PEZI</name>
<protein>
    <submittedName>
        <fullName evidence="3">Zinc finger protein-domain-containing protein</fullName>
    </submittedName>
</protein>
<feature type="domain" description="DUF3669" evidence="2">
    <location>
        <begin position="247"/>
        <end position="286"/>
    </location>
</feature>
<dbReference type="PANTHER" id="PTHR40780">
    <property type="entry name" value="DUF3669 DOMAIN-CONTAINING PROTEIN"/>
    <property type="match status" value="1"/>
</dbReference>
<dbReference type="Pfam" id="PF12417">
    <property type="entry name" value="DUF3669"/>
    <property type="match status" value="1"/>
</dbReference>
<keyword evidence="4" id="KW-1185">Reference proteome</keyword>
<dbReference type="AlphaFoldDB" id="A0A9P9BLI4"/>
<evidence type="ECO:0000259" key="2">
    <source>
        <dbReference type="Pfam" id="PF12417"/>
    </source>
</evidence>
<feature type="region of interest" description="Disordered" evidence="1">
    <location>
        <begin position="282"/>
        <end position="313"/>
    </location>
</feature>
<sequence>MDFTRLILDQPGQLRRIGMGHCGSVWANDEQSSASAGTTFVIKREDCGPGRSIKKEFDMHKIIMAAQHAHRSPATIFVPQNRGFLATSDPRWTNILPRLPNNFEPCNAIINERIPALGVTGRTTLVHRFCPNTQGLQDWVLKDVNNSDCLARVYLGSRRQQRPKDGPPLRFFKLRDIPLHLDQFSELDVDPIPYARAMAEGLAFLWFQARVDANDVEFVLASPPAANQVDNNDNAIFESKTLGRHAMWVLDFDCCNPLSMDNDGVEAAARCFWRNDPYYPRPPLQTDNAAKDASSRSLLEDEQRTEPAKDGSTTLEDALWTEFSRAFLAAGEKILMEDDDLRDLPKLVLDRINATRGLYDKTPCVF</sequence>
<proteinExistence type="predicted"/>
<gene>
    <name evidence="3" type="ORF">B0I36DRAFT_413618</name>
</gene>
<dbReference type="RefSeq" id="XP_046010916.1">
    <property type="nucleotide sequence ID" value="XM_046162002.1"/>
</dbReference>
<evidence type="ECO:0000313" key="4">
    <source>
        <dbReference type="Proteomes" id="UP000756346"/>
    </source>
</evidence>
<dbReference type="OrthoDB" id="2993351at2759"/>
<dbReference type="Proteomes" id="UP000756346">
    <property type="component" value="Unassembled WGS sequence"/>
</dbReference>
<dbReference type="PANTHER" id="PTHR40780:SF3">
    <property type="entry name" value="DUF3669 DOMAIN-CONTAINING PROTEIN"/>
    <property type="match status" value="1"/>
</dbReference>
<reference evidence="3" key="1">
    <citation type="journal article" date="2021" name="Nat. Commun.">
        <title>Genetic determinants of endophytism in the Arabidopsis root mycobiome.</title>
        <authorList>
            <person name="Mesny F."/>
            <person name="Miyauchi S."/>
            <person name="Thiergart T."/>
            <person name="Pickel B."/>
            <person name="Atanasova L."/>
            <person name="Karlsson M."/>
            <person name="Huettel B."/>
            <person name="Barry K.W."/>
            <person name="Haridas S."/>
            <person name="Chen C."/>
            <person name="Bauer D."/>
            <person name="Andreopoulos W."/>
            <person name="Pangilinan J."/>
            <person name="LaButti K."/>
            <person name="Riley R."/>
            <person name="Lipzen A."/>
            <person name="Clum A."/>
            <person name="Drula E."/>
            <person name="Henrissat B."/>
            <person name="Kohler A."/>
            <person name="Grigoriev I.V."/>
            <person name="Martin F.M."/>
            <person name="Hacquard S."/>
        </authorList>
    </citation>
    <scope>NUCLEOTIDE SEQUENCE</scope>
    <source>
        <strain evidence="3">MPI-CAGE-CH-0230</strain>
    </source>
</reference>